<evidence type="ECO:0000256" key="4">
    <source>
        <dbReference type="ARBA" id="ARBA00022786"/>
    </source>
</evidence>
<dbReference type="InterPro" id="IPR044611">
    <property type="entry name" value="E3A/B/C-like"/>
</dbReference>
<dbReference type="InterPro" id="IPR000569">
    <property type="entry name" value="HECT_dom"/>
</dbReference>
<evidence type="ECO:0000259" key="6">
    <source>
        <dbReference type="PROSITE" id="PS50237"/>
    </source>
</evidence>
<dbReference type="EC" id="2.3.2.26" evidence="2"/>
<evidence type="ECO:0000256" key="2">
    <source>
        <dbReference type="ARBA" id="ARBA00012485"/>
    </source>
</evidence>
<comment type="caution">
    <text evidence="7">The sequence shown here is derived from an EMBL/GenBank/DDBJ whole genome shotgun (WGS) entry which is preliminary data.</text>
</comment>
<feature type="active site" description="Glycyl thioester intermediate" evidence="5">
    <location>
        <position position="47"/>
    </location>
</feature>
<accession>A0AAE0YYS7</accession>
<reference evidence="7" key="1">
    <citation type="journal article" date="2023" name="G3 (Bethesda)">
        <title>A reference genome for the long-term kleptoplast-retaining sea slug Elysia crispata morphotype clarki.</title>
        <authorList>
            <person name="Eastman K.E."/>
            <person name="Pendleton A.L."/>
            <person name="Shaikh M.A."/>
            <person name="Suttiyut T."/>
            <person name="Ogas R."/>
            <person name="Tomko P."/>
            <person name="Gavelis G."/>
            <person name="Widhalm J.R."/>
            <person name="Wisecaver J.H."/>
        </authorList>
    </citation>
    <scope>NUCLEOTIDE SEQUENCE</scope>
    <source>
        <strain evidence="7">ECLA1</strain>
    </source>
</reference>
<dbReference type="SUPFAM" id="SSF56204">
    <property type="entry name" value="Hect, E3 ligase catalytic domain"/>
    <property type="match status" value="1"/>
</dbReference>
<name>A0AAE0YYS7_9GAST</name>
<keyword evidence="8" id="KW-1185">Reference proteome</keyword>
<organism evidence="7 8">
    <name type="scientific">Elysia crispata</name>
    <name type="common">lettuce slug</name>
    <dbReference type="NCBI Taxonomy" id="231223"/>
    <lineage>
        <taxon>Eukaryota</taxon>
        <taxon>Metazoa</taxon>
        <taxon>Spiralia</taxon>
        <taxon>Lophotrochozoa</taxon>
        <taxon>Mollusca</taxon>
        <taxon>Gastropoda</taxon>
        <taxon>Heterobranchia</taxon>
        <taxon>Euthyneura</taxon>
        <taxon>Panpulmonata</taxon>
        <taxon>Sacoglossa</taxon>
        <taxon>Placobranchoidea</taxon>
        <taxon>Plakobranchidae</taxon>
        <taxon>Elysia</taxon>
    </lineage>
</organism>
<keyword evidence="3" id="KW-0808">Transferase</keyword>
<protein>
    <recommendedName>
        <fullName evidence="2">HECT-type E3 ubiquitin transferase</fullName>
        <ecNumber evidence="2">2.3.2.26</ecNumber>
    </recommendedName>
</protein>
<comment type="catalytic activity">
    <reaction evidence="1">
        <text>S-ubiquitinyl-[E2 ubiquitin-conjugating enzyme]-L-cysteine + [acceptor protein]-L-lysine = [E2 ubiquitin-conjugating enzyme]-L-cysteine + N(6)-ubiquitinyl-[acceptor protein]-L-lysine.</text>
        <dbReference type="EC" id="2.3.2.26"/>
    </reaction>
</comment>
<dbReference type="GO" id="GO:0000209">
    <property type="term" value="P:protein polyubiquitination"/>
    <property type="evidence" value="ECO:0007669"/>
    <property type="project" value="InterPro"/>
</dbReference>
<dbReference type="PANTHER" id="PTHR45700">
    <property type="entry name" value="UBIQUITIN-PROTEIN LIGASE E3C"/>
    <property type="match status" value="1"/>
</dbReference>
<dbReference type="EMBL" id="JAWDGP010005228">
    <property type="protein sequence ID" value="KAK3758727.1"/>
    <property type="molecule type" value="Genomic_DNA"/>
</dbReference>
<dbReference type="PANTHER" id="PTHR45700:SF3">
    <property type="entry name" value="UBIQUITIN-PROTEIN LIGASE E3B"/>
    <property type="match status" value="1"/>
</dbReference>
<dbReference type="PROSITE" id="PS50237">
    <property type="entry name" value="HECT"/>
    <property type="match status" value="1"/>
</dbReference>
<dbReference type="InterPro" id="IPR035983">
    <property type="entry name" value="Hect_E3_ubiquitin_ligase"/>
</dbReference>
<keyword evidence="4 5" id="KW-0833">Ubl conjugation pathway</keyword>
<dbReference type="AlphaFoldDB" id="A0AAE0YYS7"/>
<evidence type="ECO:0000256" key="5">
    <source>
        <dbReference type="PROSITE-ProRule" id="PRU00104"/>
    </source>
</evidence>
<evidence type="ECO:0000313" key="8">
    <source>
        <dbReference type="Proteomes" id="UP001283361"/>
    </source>
</evidence>
<sequence length="151" mass="16999">MEPPFSIRCVEVSDDQDTGDTVGSILKGFFSIKKKDAGGRLPTSSTCFNLLKLPNYSKKSILRRQASSYAIYSHSGFEISWICRASFWMSLQAPLALDSTDSNYWDMQILGSSIDSSVDYHIHWETKCIVEFPSSETSASTRFNDFKITLL</sequence>
<evidence type="ECO:0000256" key="1">
    <source>
        <dbReference type="ARBA" id="ARBA00000885"/>
    </source>
</evidence>
<dbReference type="Proteomes" id="UP001283361">
    <property type="component" value="Unassembled WGS sequence"/>
</dbReference>
<dbReference type="Pfam" id="PF00632">
    <property type="entry name" value="HECT"/>
    <property type="match status" value="1"/>
</dbReference>
<feature type="domain" description="HECT" evidence="6">
    <location>
        <begin position="30"/>
        <end position="80"/>
    </location>
</feature>
<dbReference type="GO" id="GO:0006511">
    <property type="term" value="P:ubiquitin-dependent protein catabolic process"/>
    <property type="evidence" value="ECO:0007669"/>
    <property type="project" value="TreeGrafter"/>
</dbReference>
<dbReference type="Gene3D" id="3.30.2410.10">
    <property type="entry name" value="Hect, E3 ligase catalytic domain"/>
    <property type="match status" value="1"/>
</dbReference>
<gene>
    <name evidence="7" type="ORF">RRG08_012393</name>
</gene>
<proteinExistence type="predicted"/>
<evidence type="ECO:0000256" key="3">
    <source>
        <dbReference type="ARBA" id="ARBA00022679"/>
    </source>
</evidence>
<dbReference type="GO" id="GO:0061630">
    <property type="term" value="F:ubiquitin protein ligase activity"/>
    <property type="evidence" value="ECO:0007669"/>
    <property type="project" value="UniProtKB-EC"/>
</dbReference>
<evidence type="ECO:0000313" key="7">
    <source>
        <dbReference type="EMBL" id="KAK3758727.1"/>
    </source>
</evidence>